<feature type="compositionally biased region" description="Acidic residues" evidence="3">
    <location>
        <begin position="7"/>
        <end position="27"/>
    </location>
</feature>
<dbReference type="Pfam" id="PF13907">
    <property type="entry name" value="CHD1-like_C"/>
    <property type="match status" value="1"/>
</dbReference>
<reference evidence="5 6" key="1">
    <citation type="submission" date="2024-02" db="EMBL/GenBank/DDBJ databases">
        <title>De novo assembly and annotation of 12 fungi associated with fruit tree decline syndrome in Ontario, Canada.</title>
        <authorList>
            <person name="Sulman M."/>
            <person name="Ellouze W."/>
            <person name="Ilyukhin E."/>
        </authorList>
    </citation>
    <scope>NUCLEOTIDE SEQUENCE [LARGE SCALE GENOMIC DNA]</scope>
    <source>
        <strain evidence="5 6">M97-236</strain>
    </source>
</reference>
<organism evidence="5 6">
    <name type="scientific">Nothophoma quercina</name>
    <dbReference type="NCBI Taxonomy" id="749835"/>
    <lineage>
        <taxon>Eukaryota</taxon>
        <taxon>Fungi</taxon>
        <taxon>Dikarya</taxon>
        <taxon>Ascomycota</taxon>
        <taxon>Pezizomycotina</taxon>
        <taxon>Dothideomycetes</taxon>
        <taxon>Pleosporomycetidae</taxon>
        <taxon>Pleosporales</taxon>
        <taxon>Pleosporineae</taxon>
        <taxon>Didymellaceae</taxon>
        <taxon>Nothophoma</taxon>
    </lineage>
</organism>
<proteinExistence type="predicted"/>
<feature type="region of interest" description="Disordered" evidence="3">
    <location>
        <begin position="114"/>
        <end position="141"/>
    </location>
</feature>
<feature type="compositionally biased region" description="Basic and acidic residues" evidence="3">
    <location>
        <begin position="115"/>
        <end position="127"/>
    </location>
</feature>
<feature type="region of interest" description="Disordered" evidence="3">
    <location>
        <begin position="326"/>
        <end position="351"/>
    </location>
</feature>
<evidence type="ECO:0000256" key="2">
    <source>
        <dbReference type="ARBA" id="ARBA00023242"/>
    </source>
</evidence>
<protein>
    <recommendedName>
        <fullName evidence="4">Chromodomain-helicase-DNA-binding protein 1-like C-terminal domain-containing protein</fullName>
    </recommendedName>
</protein>
<evidence type="ECO:0000313" key="5">
    <source>
        <dbReference type="EMBL" id="KAL1602914.1"/>
    </source>
</evidence>
<evidence type="ECO:0000259" key="4">
    <source>
        <dbReference type="SMART" id="SM01176"/>
    </source>
</evidence>
<feature type="compositionally biased region" description="Basic and acidic residues" evidence="3">
    <location>
        <begin position="79"/>
        <end position="90"/>
    </location>
</feature>
<name>A0ABR3REP5_9PLEO</name>
<sequence length="371" mass="42357">MFRQEYADDADDADDELPPLEYDDDEYTPPQQIPLPSSPDNDRAPRIDGAPPTLRRKTSFERVEEFIDSLGRDSTPAASHERRSTSDSHDQLSPLPRTRYWARRVVIDDEDEDASIERGFQDEERGGKTPKQRRAKTSERIREMRERQEAAVPIASRSTAFARFFPQLPDARFGTGQRQSLPSRSAMAAPAIPSYYNSSTHQRIDRKKEEIDRMENVLLPVCVNLSLLQNTRIPPYNPLIKARSTPEVLKTKALPIGKHILSVLKKEPEEKRGALEMDICRYVADTYWPQSVMRADGLRIMEMYRNALFHEELETARLDAWNDGSWEEEEVEKDGDRSVCDKHEDQRETQMNGVVLGGTVVDLGGEEVKGG</sequence>
<evidence type="ECO:0000256" key="3">
    <source>
        <dbReference type="SAM" id="MobiDB-lite"/>
    </source>
</evidence>
<evidence type="ECO:0000256" key="1">
    <source>
        <dbReference type="ARBA" id="ARBA00004123"/>
    </source>
</evidence>
<feature type="domain" description="Chromodomain-helicase-DNA-binding protein 1-like C-terminal" evidence="4">
    <location>
        <begin position="198"/>
        <end position="307"/>
    </location>
</feature>
<dbReference type="SMART" id="SM01176">
    <property type="entry name" value="DUF4208"/>
    <property type="match status" value="1"/>
</dbReference>
<comment type="caution">
    <text evidence="5">The sequence shown here is derived from an EMBL/GenBank/DDBJ whole genome shotgun (WGS) entry which is preliminary data.</text>
</comment>
<accession>A0ABR3REP5</accession>
<dbReference type="Proteomes" id="UP001521222">
    <property type="component" value="Unassembled WGS sequence"/>
</dbReference>
<keyword evidence="2" id="KW-0539">Nucleus</keyword>
<feature type="region of interest" description="Disordered" evidence="3">
    <location>
        <begin position="1"/>
        <end position="98"/>
    </location>
</feature>
<feature type="compositionally biased region" description="Basic and acidic residues" evidence="3">
    <location>
        <begin position="334"/>
        <end position="348"/>
    </location>
</feature>
<evidence type="ECO:0000313" key="6">
    <source>
        <dbReference type="Proteomes" id="UP001521222"/>
    </source>
</evidence>
<gene>
    <name evidence="5" type="ORF">SLS59_004569</name>
</gene>
<comment type="subcellular location">
    <subcellularLocation>
        <location evidence="1">Nucleus</location>
    </subcellularLocation>
</comment>
<keyword evidence="6" id="KW-1185">Reference proteome</keyword>
<dbReference type="EMBL" id="JAKIXB020000013">
    <property type="protein sequence ID" value="KAL1602914.1"/>
    <property type="molecule type" value="Genomic_DNA"/>
</dbReference>
<dbReference type="InterPro" id="IPR025260">
    <property type="entry name" value="CHD1-like_C"/>
</dbReference>